<reference evidence="3 4" key="1">
    <citation type="submission" date="2025-05" db="UniProtKB">
        <authorList>
            <consortium name="RefSeq"/>
        </authorList>
    </citation>
    <scope>IDENTIFICATION</scope>
    <source>
        <tissue evidence="3 4">Whole Larva</tissue>
    </source>
</reference>
<accession>A0ABM1NCR0</accession>
<organism evidence="2 3">
    <name type="scientific">Nicrophorus vespilloides</name>
    <name type="common">Boreal carrion beetle</name>
    <dbReference type="NCBI Taxonomy" id="110193"/>
    <lineage>
        <taxon>Eukaryota</taxon>
        <taxon>Metazoa</taxon>
        <taxon>Ecdysozoa</taxon>
        <taxon>Arthropoda</taxon>
        <taxon>Hexapoda</taxon>
        <taxon>Insecta</taxon>
        <taxon>Pterygota</taxon>
        <taxon>Neoptera</taxon>
        <taxon>Endopterygota</taxon>
        <taxon>Coleoptera</taxon>
        <taxon>Polyphaga</taxon>
        <taxon>Staphyliniformia</taxon>
        <taxon>Silphidae</taxon>
        <taxon>Nicrophorinae</taxon>
        <taxon>Nicrophorus</taxon>
    </lineage>
</organism>
<dbReference type="Proteomes" id="UP000695000">
    <property type="component" value="Unplaced"/>
</dbReference>
<name>A0ABM1NCR0_NICVS</name>
<keyword evidence="1" id="KW-0175">Coiled coil</keyword>
<feature type="coiled-coil region" evidence="1">
    <location>
        <begin position="80"/>
        <end position="107"/>
    </location>
</feature>
<dbReference type="GeneID" id="108568183"/>
<evidence type="ECO:0000256" key="1">
    <source>
        <dbReference type="SAM" id="Coils"/>
    </source>
</evidence>
<evidence type="ECO:0000313" key="2">
    <source>
        <dbReference type="Proteomes" id="UP000695000"/>
    </source>
</evidence>
<evidence type="ECO:0000313" key="3">
    <source>
        <dbReference type="RefSeq" id="XP_017784610.1"/>
    </source>
</evidence>
<keyword evidence="2" id="KW-1185">Reference proteome</keyword>
<protein>
    <submittedName>
        <fullName evidence="3 4">Uncharacterized protein LOC108568183</fullName>
    </submittedName>
</protein>
<gene>
    <name evidence="3 4" type="primary">LOC108568183</name>
</gene>
<sequence length="148" mass="17434">MSQLHKSNNTGRQRLIKKGCTVNEIKGELRKKFHTRIKDIRNQLLDSHRNINQKELIDKGYSEIKDLILSDTWSDNEFDEAEIIKVLDEVQEEMEEYLNRTSEQYDEQVQKETDAIVENLFACRVCERLLDNNATEICTGCLEQHFND</sequence>
<proteinExistence type="predicted"/>
<dbReference type="RefSeq" id="XP_017784610.1">
    <property type="nucleotide sequence ID" value="XM_017929121.1"/>
</dbReference>
<evidence type="ECO:0000313" key="4">
    <source>
        <dbReference type="RefSeq" id="XP_017784611.1"/>
    </source>
</evidence>
<dbReference type="RefSeq" id="XP_017784611.1">
    <property type="nucleotide sequence ID" value="XM_017929122.1"/>
</dbReference>